<dbReference type="EMBL" id="KZ679010">
    <property type="protein sequence ID" value="PSS20057.1"/>
    <property type="molecule type" value="Genomic_DNA"/>
</dbReference>
<dbReference type="RefSeq" id="XP_024721327.1">
    <property type="nucleotide sequence ID" value="XM_024863826.1"/>
</dbReference>
<reference evidence="1 2" key="1">
    <citation type="journal article" date="2018" name="New Phytol.">
        <title>Comparative genomics and transcriptomics depict ericoid mycorrhizal fungi as versatile saprotrophs and plant mutualists.</title>
        <authorList>
            <person name="Martino E."/>
            <person name="Morin E."/>
            <person name="Grelet G.A."/>
            <person name="Kuo A."/>
            <person name="Kohler A."/>
            <person name="Daghino S."/>
            <person name="Barry K.W."/>
            <person name="Cichocki N."/>
            <person name="Clum A."/>
            <person name="Dockter R.B."/>
            <person name="Hainaut M."/>
            <person name="Kuo R.C."/>
            <person name="LaButti K."/>
            <person name="Lindahl B.D."/>
            <person name="Lindquist E.A."/>
            <person name="Lipzen A."/>
            <person name="Khouja H.R."/>
            <person name="Magnuson J."/>
            <person name="Murat C."/>
            <person name="Ohm R.A."/>
            <person name="Singer S.W."/>
            <person name="Spatafora J.W."/>
            <person name="Wang M."/>
            <person name="Veneault-Fourrey C."/>
            <person name="Henrissat B."/>
            <person name="Grigoriev I.V."/>
            <person name="Martin F.M."/>
            <person name="Perotto S."/>
        </authorList>
    </citation>
    <scope>NUCLEOTIDE SEQUENCE [LARGE SCALE GENOMIC DNA]</scope>
    <source>
        <strain evidence="1 2">ATCC 22711</strain>
    </source>
</reference>
<sequence length="243" mass="27542">MTKIETMYVARALPAIRVMFPIRTGRRYFRRLPASKTAQVVSLYACTNRLALERDHYRCVLTGATVLEIQSLLPNDLYDHGTESASNTLGIYARHIWNQGEYALKLIFESDTCLTIQFFLQAKHETIQPNIDLLTIPMSTRDYSGCPDNLLIKCHTEGERLKSREMFVLTTGDPLQRPLPSLALLQMQWFPQRVMVMAGAADVNEGFDPPVRDLGPVCPLPTIEETKHEREDIGDELGAQYLA</sequence>
<dbReference type="OrthoDB" id="3545258at2759"/>
<evidence type="ECO:0000313" key="1">
    <source>
        <dbReference type="EMBL" id="PSS20057.1"/>
    </source>
</evidence>
<accession>A0A2T3B331</accession>
<name>A0A2T3B331_AMORE</name>
<dbReference type="AlphaFoldDB" id="A0A2T3B331"/>
<keyword evidence="2" id="KW-1185">Reference proteome</keyword>
<dbReference type="InParanoid" id="A0A2T3B331"/>
<proteinExistence type="predicted"/>
<protein>
    <submittedName>
        <fullName evidence="1">Uncharacterized protein</fullName>
    </submittedName>
</protein>
<organism evidence="1 2">
    <name type="scientific">Amorphotheca resinae ATCC 22711</name>
    <dbReference type="NCBI Taxonomy" id="857342"/>
    <lineage>
        <taxon>Eukaryota</taxon>
        <taxon>Fungi</taxon>
        <taxon>Dikarya</taxon>
        <taxon>Ascomycota</taxon>
        <taxon>Pezizomycotina</taxon>
        <taxon>Leotiomycetes</taxon>
        <taxon>Helotiales</taxon>
        <taxon>Amorphothecaceae</taxon>
        <taxon>Amorphotheca</taxon>
    </lineage>
</organism>
<dbReference type="GeneID" id="36571907"/>
<evidence type="ECO:0000313" key="2">
    <source>
        <dbReference type="Proteomes" id="UP000241818"/>
    </source>
</evidence>
<gene>
    <name evidence="1" type="ORF">M430DRAFT_18239</name>
</gene>
<dbReference type="Proteomes" id="UP000241818">
    <property type="component" value="Unassembled WGS sequence"/>
</dbReference>